<dbReference type="RefSeq" id="WP_207702238.1">
    <property type="nucleotide sequence ID" value="NZ_JAFREL020000002.1"/>
</dbReference>
<dbReference type="PANTHER" id="PTHR43053:SF3">
    <property type="entry name" value="ALPHA-GALACTOSIDASE C-RELATED"/>
    <property type="match status" value="1"/>
</dbReference>
<proteinExistence type="predicted"/>
<sequence length="702" mass="80553">MNIEKTYTFIFEDTNIMFVLTSENKLRLVNFSAKENPEISKLDPVVTEMGNIVEVQITGYNQPEHKGNRIGNSEIGAALEFESIERKENLIFVTQVYNDGKTHLKTVTTISNVIGTNVFKWKTKLENIGNKIGVEYISSININNLNHGEVFQPYTDNILFLPHNSWQGELQWEKGTLKEFGLEYRLDGEHIQNSTKVISALSNCSFSCSQYSPQAVIHNPFTNMVSFWQIENNGEWYWELGDCGNGNTLQFRGFGPTEPTNHWWKSLDNGDSFETVTVAYGSVIGDFNEAMKELTSYRRAIRRPNEDNEKCAIIFNDYMNCLMGDPTTEVEKPLIDKAAEVGCEYYVIDCGWYSDGFWWDNVGEWLPSKERFPGGIEEVIQYIRDKGMVPGLWLEIEVMGINSDLANSLPDDWFICRHGIRVKDHSRYHLDFRNPKVREYASSVIDRLISDYKVGYIKMDYNITAGIGTDLNADSPSDGLLQHNRAYIKWLDKVFEKYPDLIIENCGSGGMRHDYMMLSRHSIQSVTDQTDYLRNGAIAAISSSGVTPEQAAIWSYPLSEGDSEEVIFNMVNAMLFRIHQSGHLAELSPKRLELVKQGLDVYKDIRNVIPKALPRWLTGIPKLDDPWFTFALETDESYYLGVWRTESLSNQFTIDFEDEISSVEVLYPYPENDDNSDFEFSKHKLNVLFSNDKMARLYKVNK</sequence>
<dbReference type="SUPFAM" id="SSF51445">
    <property type="entry name" value="(Trans)glycosidases"/>
    <property type="match status" value="1"/>
</dbReference>
<dbReference type="Proteomes" id="UP000664357">
    <property type="component" value="Unassembled WGS sequence"/>
</dbReference>
<dbReference type="InterPro" id="IPR050985">
    <property type="entry name" value="Alpha-glycosidase_related"/>
</dbReference>
<dbReference type="CDD" id="cd14791">
    <property type="entry name" value="GH36"/>
    <property type="match status" value="1"/>
</dbReference>
<reference evidence="3 4" key="1">
    <citation type="submission" date="2024-02" db="EMBL/GenBank/DDBJ databases">
        <title>The Genome Sequence of Enterococcus sp. DIV0159.</title>
        <authorList>
            <person name="Earl A."/>
            <person name="Manson A."/>
            <person name="Gilmore M."/>
            <person name="Sanders J."/>
            <person name="Shea T."/>
            <person name="Howe W."/>
            <person name="Livny J."/>
            <person name="Cuomo C."/>
            <person name="Neafsey D."/>
            <person name="Birren B."/>
        </authorList>
    </citation>
    <scope>NUCLEOTIDE SEQUENCE [LARGE SCALE GENOMIC DNA]</scope>
    <source>
        <strain evidence="3 4">665A</strain>
    </source>
</reference>
<protein>
    <submittedName>
        <fullName evidence="3">Alpha-galactosidase</fullName>
    </submittedName>
</protein>
<dbReference type="PANTHER" id="PTHR43053">
    <property type="entry name" value="GLYCOSIDASE FAMILY 31"/>
    <property type="match status" value="1"/>
</dbReference>
<gene>
    <name evidence="3" type="ORF">JZO67_003116</name>
</gene>
<dbReference type="InterPro" id="IPR002252">
    <property type="entry name" value="Glyco_hydro_36"/>
</dbReference>
<evidence type="ECO:0000313" key="3">
    <source>
        <dbReference type="EMBL" id="MEO1771141.1"/>
    </source>
</evidence>
<comment type="caution">
    <text evidence="3">The sequence shown here is derived from an EMBL/GenBank/DDBJ whole genome shotgun (WGS) entry which is preliminary data.</text>
</comment>
<dbReference type="Pfam" id="PF02065">
    <property type="entry name" value="Melibiase"/>
    <property type="match status" value="1"/>
</dbReference>
<dbReference type="Gene3D" id="2.70.98.60">
    <property type="entry name" value="alpha-galactosidase from lactobacil brevis"/>
    <property type="match status" value="1"/>
</dbReference>
<dbReference type="Gene3D" id="3.20.20.70">
    <property type="entry name" value="Aldolase class I"/>
    <property type="match status" value="1"/>
</dbReference>
<name>A0ABV0ER96_9ENTE</name>
<evidence type="ECO:0000256" key="2">
    <source>
        <dbReference type="ARBA" id="ARBA00023295"/>
    </source>
</evidence>
<dbReference type="InterPro" id="IPR038417">
    <property type="entry name" value="Alpga-gal_N_sf"/>
</dbReference>
<dbReference type="InterPro" id="IPR017853">
    <property type="entry name" value="GH"/>
</dbReference>
<evidence type="ECO:0000313" key="4">
    <source>
        <dbReference type="Proteomes" id="UP000664357"/>
    </source>
</evidence>
<evidence type="ECO:0000256" key="1">
    <source>
        <dbReference type="ARBA" id="ARBA00022801"/>
    </source>
</evidence>
<accession>A0ABV0ER96</accession>
<keyword evidence="1" id="KW-0378">Hydrolase</keyword>
<keyword evidence="2" id="KW-0326">Glycosidase</keyword>
<keyword evidence="4" id="KW-1185">Reference proteome</keyword>
<dbReference type="PRINTS" id="PR00743">
    <property type="entry name" value="GLHYDRLASE36"/>
</dbReference>
<dbReference type="InterPro" id="IPR013785">
    <property type="entry name" value="Aldolase_TIM"/>
</dbReference>
<dbReference type="EMBL" id="JAFREL020000002">
    <property type="protein sequence ID" value="MEO1771141.1"/>
    <property type="molecule type" value="Genomic_DNA"/>
</dbReference>
<organism evidence="3 4">
    <name type="scientific">Candidatus Enterococcus ferrettii</name>
    <dbReference type="NCBI Taxonomy" id="2815324"/>
    <lineage>
        <taxon>Bacteria</taxon>
        <taxon>Bacillati</taxon>
        <taxon>Bacillota</taxon>
        <taxon>Bacilli</taxon>
        <taxon>Lactobacillales</taxon>
        <taxon>Enterococcaceae</taxon>
        <taxon>Enterococcus</taxon>
    </lineage>
</organism>